<dbReference type="RefSeq" id="WP_379976626.1">
    <property type="nucleotide sequence ID" value="NZ_JBHSFV010000001.1"/>
</dbReference>
<organism evidence="2 3">
    <name type="scientific">Dokdonia ponticola</name>
    <dbReference type="NCBI Taxonomy" id="2041041"/>
    <lineage>
        <taxon>Bacteria</taxon>
        <taxon>Pseudomonadati</taxon>
        <taxon>Bacteroidota</taxon>
        <taxon>Flavobacteriia</taxon>
        <taxon>Flavobacteriales</taxon>
        <taxon>Flavobacteriaceae</taxon>
        <taxon>Dokdonia</taxon>
    </lineage>
</organism>
<gene>
    <name evidence="2" type="ORF">ACFO3O_00830</name>
</gene>
<proteinExistence type="predicted"/>
<evidence type="ECO:0000313" key="2">
    <source>
        <dbReference type="EMBL" id="MFC4632433.1"/>
    </source>
</evidence>
<evidence type="ECO:0000256" key="1">
    <source>
        <dbReference type="SAM" id="SignalP"/>
    </source>
</evidence>
<feature type="chain" id="PRO_5046871233" description="Lipocalin-like domain-containing protein" evidence="1">
    <location>
        <begin position="23"/>
        <end position="167"/>
    </location>
</feature>
<evidence type="ECO:0008006" key="4">
    <source>
        <dbReference type="Google" id="ProtNLM"/>
    </source>
</evidence>
<evidence type="ECO:0000313" key="3">
    <source>
        <dbReference type="Proteomes" id="UP001596043"/>
    </source>
</evidence>
<feature type="signal peptide" evidence="1">
    <location>
        <begin position="1"/>
        <end position="22"/>
    </location>
</feature>
<dbReference type="PROSITE" id="PS51257">
    <property type="entry name" value="PROKAR_LIPOPROTEIN"/>
    <property type="match status" value="1"/>
</dbReference>
<keyword evidence="3" id="KW-1185">Reference proteome</keyword>
<reference evidence="3" key="1">
    <citation type="journal article" date="2019" name="Int. J. Syst. Evol. Microbiol.">
        <title>The Global Catalogue of Microorganisms (GCM) 10K type strain sequencing project: providing services to taxonomists for standard genome sequencing and annotation.</title>
        <authorList>
            <consortium name="The Broad Institute Genomics Platform"/>
            <consortium name="The Broad Institute Genome Sequencing Center for Infectious Disease"/>
            <person name="Wu L."/>
            <person name="Ma J."/>
        </authorList>
    </citation>
    <scope>NUCLEOTIDE SEQUENCE [LARGE SCALE GENOMIC DNA]</scope>
    <source>
        <strain evidence="3">YJ-61-S</strain>
    </source>
</reference>
<accession>A0ABV9HSF1</accession>
<keyword evidence="1" id="KW-0732">Signal</keyword>
<name>A0ABV9HSF1_9FLAO</name>
<protein>
    <recommendedName>
        <fullName evidence="4">Lipocalin-like domain-containing protein</fullName>
    </recommendedName>
</protein>
<comment type="caution">
    <text evidence="2">The sequence shown here is derived from an EMBL/GenBank/DDBJ whole genome shotgun (WGS) entry which is preliminary data.</text>
</comment>
<sequence>MKTIHKLTISAFFLIGMITLQSCTTDDDSSSSNMNNDAQIMEAQSIANTGTWIITNFNDSGQNETGDFNGYTFDFGSDGVLTATNGTNTLTGTWSITDDSNSSSDDDSSDDDDDDIDFNIFFPVSDSSDFEDLNDDWDIVSVTENRIELRDVSGGNGGIDILVFERN</sequence>
<dbReference type="Proteomes" id="UP001596043">
    <property type="component" value="Unassembled WGS sequence"/>
</dbReference>
<dbReference type="EMBL" id="JBHSFV010000001">
    <property type="protein sequence ID" value="MFC4632433.1"/>
    <property type="molecule type" value="Genomic_DNA"/>
</dbReference>